<protein>
    <submittedName>
        <fullName evidence="1">Uncharacterized protein</fullName>
    </submittedName>
</protein>
<accession>A0ACB6ZXJ6</accession>
<organism evidence="1 2">
    <name type="scientific">Thelephora ganbajun</name>
    <name type="common">Ganba fungus</name>
    <dbReference type="NCBI Taxonomy" id="370292"/>
    <lineage>
        <taxon>Eukaryota</taxon>
        <taxon>Fungi</taxon>
        <taxon>Dikarya</taxon>
        <taxon>Basidiomycota</taxon>
        <taxon>Agaricomycotina</taxon>
        <taxon>Agaricomycetes</taxon>
        <taxon>Thelephorales</taxon>
        <taxon>Thelephoraceae</taxon>
        <taxon>Thelephora</taxon>
    </lineage>
</organism>
<sequence>MLRSRNGHPRLGKMCGFSTPHGMRSSTGVLDSPTGRYYLYLIVTQPSRGNTWRRSRNLSSFTFDAHSSVDSLNLSRNGKHAAWSMAGVTSVKFHLTSVRYLTSEANLRRCLPSRTARLRLFSSTFLAERQMLEESMRVVHTQSMYVPAPGLDISRWNRGRREEVTPRPIHPLSAGQRTPKEAPPTIGRSNGIRNGVDEFL</sequence>
<reference evidence="1" key="2">
    <citation type="journal article" date="2020" name="Nat. Commun.">
        <title>Large-scale genome sequencing of mycorrhizal fungi provides insights into the early evolution of symbiotic traits.</title>
        <authorList>
            <person name="Miyauchi S."/>
            <person name="Kiss E."/>
            <person name="Kuo A."/>
            <person name="Drula E."/>
            <person name="Kohler A."/>
            <person name="Sanchez-Garcia M."/>
            <person name="Morin E."/>
            <person name="Andreopoulos B."/>
            <person name="Barry K.W."/>
            <person name="Bonito G."/>
            <person name="Buee M."/>
            <person name="Carver A."/>
            <person name="Chen C."/>
            <person name="Cichocki N."/>
            <person name="Clum A."/>
            <person name="Culley D."/>
            <person name="Crous P.W."/>
            <person name="Fauchery L."/>
            <person name="Girlanda M."/>
            <person name="Hayes R.D."/>
            <person name="Keri Z."/>
            <person name="LaButti K."/>
            <person name="Lipzen A."/>
            <person name="Lombard V."/>
            <person name="Magnuson J."/>
            <person name="Maillard F."/>
            <person name="Murat C."/>
            <person name="Nolan M."/>
            <person name="Ohm R.A."/>
            <person name="Pangilinan J."/>
            <person name="Pereira M.F."/>
            <person name="Perotto S."/>
            <person name="Peter M."/>
            <person name="Pfister S."/>
            <person name="Riley R."/>
            <person name="Sitrit Y."/>
            <person name="Stielow J.B."/>
            <person name="Szollosi G."/>
            <person name="Zifcakova L."/>
            <person name="Stursova M."/>
            <person name="Spatafora J.W."/>
            <person name="Tedersoo L."/>
            <person name="Vaario L.M."/>
            <person name="Yamada A."/>
            <person name="Yan M."/>
            <person name="Wang P."/>
            <person name="Xu J."/>
            <person name="Bruns T."/>
            <person name="Baldrian P."/>
            <person name="Vilgalys R."/>
            <person name="Dunand C."/>
            <person name="Henrissat B."/>
            <person name="Grigoriev I.V."/>
            <person name="Hibbett D."/>
            <person name="Nagy L.G."/>
            <person name="Martin F.M."/>
        </authorList>
    </citation>
    <scope>NUCLEOTIDE SEQUENCE</scope>
    <source>
        <strain evidence="1">P2</strain>
    </source>
</reference>
<feature type="non-terminal residue" evidence="1">
    <location>
        <position position="200"/>
    </location>
</feature>
<dbReference type="Proteomes" id="UP000886501">
    <property type="component" value="Unassembled WGS sequence"/>
</dbReference>
<reference evidence="1" key="1">
    <citation type="submission" date="2019-10" db="EMBL/GenBank/DDBJ databases">
        <authorList>
            <consortium name="DOE Joint Genome Institute"/>
            <person name="Kuo A."/>
            <person name="Miyauchi S."/>
            <person name="Kiss E."/>
            <person name="Drula E."/>
            <person name="Kohler A."/>
            <person name="Sanchez-Garcia M."/>
            <person name="Andreopoulos B."/>
            <person name="Barry K.W."/>
            <person name="Bonito G."/>
            <person name="Buee M."/>
            <person name="Carver A."/>
            <person name="Chen C."/>
            <person name="Cichocki N."/>
            <person name="Clum A."/>
            <person name="Culley D."/>
            <person name="Crous P.W."/>
            <person name="Fauchery L."/>
            <person name="Girlanda M."/>
            <person name="Hayes R."/>
            <person name="Keri Z."/>
            <person name="Labutti K."/>
            <person name="Lipzen A."/>
            <person name="Lombard V."/>
            <person name="Magnuson J."/>
            <person name="Maillard F."/>
            <person name="Morin E."/>
            <person name="Murat C."/>
            <person name="Nolan M."/>
            <person name="Ohm R."/>
            <person name="Pangilinan J."/>
            <person name="Pereira M."/>
            <person name="Perotto S."/>
            <person name="Peter M."/>
            <person name="Riley R."/>
            <person name="Sitrit Y."/>
            <person name="Stielow B."/>
            <person name="Szollosi G."/>
            <person name="Zifcakova L."/>
            <person name="Stursova M."/>
            <person name="Spatafora J.W."/>
            <person name="Tedersoo L."/>
            <person name="Vaario L.-M."/>
            <person name="Yamada A."/>
            <person name="Yan M."/>
            <person name="Wang P."/>
            <person name="Xu J."/>
            <person name="Bruns T."/>
            <person name="Baldrian P."/>
            <person name="Vilgalys R."/>
            <person name="Henrissat B."/>
            <person name="Grigoriev I.V."/>
            <person name="Hibbett D."/>
            <person name="Nagy L.G."/>
            <person name="Martin F.M."/>
        </authorList>
    </citation>
    <scope>NUCLEOTIDE SEQUENCE</scope>
    <source>
        <strain evidence="1">P2</strain>
    </source>
</reference>
<evidence type="ECO:0000313" key="1">
    <source>
        <dbReference type="EMBL" id="KAF9654191.1"/>
    </source>
</evidence>
<evidence type="ECO:0000313" key="2">
    <source>
        <dbReference type="Proteomes" id="UP000886501"/>
    </source>
</evidence>
<name>A0ACB6ZXJ6_THEGA</name>
<gene>
    <name evidence="1" type="ORF">BDM02DRAFT_3106476</name>
</gene>
<proteinExistence type="predicted"/>
<dbReference type="EMBL" id="MU117961">
    <property type="protein sequence ID" value="KAF9654191.1"/>
    <property type="molecule type" value="Genomic_DNA"/>
</dbReference>
<keyword evidence="2" id="KW-1185">Reference proteome</keyword>
<comment type="caution">
    <text evidence="1">The sequence shown here is derived from an EMBL/GenBank/DDBJ whole genome shotgun (WGS) entry which is preliminary data.</text>
</comment>